<evidence type="ECO:0000256" key="1">
    <source>
        <dbReference type="ARBA" id="ARBA00022737"/>
    </source>
</evidence>
<feature type="chain" id="PRO_5045976339" evidence="6">
    <location>
        <begin position="29"/>
        <end position="773"/>
    </location>
</feature>
<keyword evidence="1" id="KW-0677">Repeat</keyword>
<keyword evidence="9" id="KW-0378">Hydrolase</keyword>
<dbReference type="InterPro" id="IPR036116">
    <property type="entry name" value="FN3_sf"/>
</dbReference>
<keyword evidence="6" id="KW-0732">Signal</keyword>
<dbReference type="InterPro" id="IPR012291">
    <property type="entry name" value="CBM2_carb-bd_dom_sf"/>
</dbReference>
<dbReference type="PROSITE" id="PS50853">
    <property type="entry name" value="FN3"/>
    <property type="match status" value="1"/>
</dbReference>
<dbReference type="GO" id="GO:0016787">
    <property type="term" value="F:hydrolase activity"/>
    <property type="evidence" value="ECO:0007669"/>
    <property type="project" value="UniProtKB-KW"/>
</dbReference>
<dbReference type="InterPro" id="IPR024745">
    <property type="entry name" value="GH44_cat"/>
</dbReference>
<dbReference type="InterPro" id="IPR008965">
    <property type="entry name" value="CBM2/CBM3_carb-bd_dom_sf"/>
</dbReference>
<dbReference type="RefSeq" id="WP_275030943.1">
    <property type="nucleotide sequence ID" value="NZ_CP118615.1"/>
</dbReference>
<dbReference type="Gene3D" id="2.60.40.1180">
    <property type="entry name" value="Golgi alpha-mannosidase II"/>
    <property type="match status" value="1"/>
</dbReference>
<dbReference type="SMART" id="SM00637">
    <property type="entry name" value="CBD_II"/>
    <property type="match status" value="1"/>
</dbReference>
<feature type="region of interest" description="Disordered" evidence="5">
    <location>
        <begin position="561"/>
        <end position="582"/>
    </location>
</feature>
<evidence type="ECO:0000313" key="9">
    <source>
        <dbReference type="EMBL" id="WDZ84381.1"/>
    </source>
</evidence>
<dbReference type="InterPro" id="IPR013780">
    <property type="entry name" value="Glyco_hydro_b"/>
</dbReference>
<feature type="signal peptide" evidence="6">
    <location>
        <begin position="1"/>
        <end position="28"/>
    </location>
</feature>
<evidence type="ECO:0000256" key="4">
    <source>
        <dbReference type="ARBA" id="ARBA00023326"/>
    </source>
</evidence>
<dbReference type="Gene3D" id="2.60.40.290">
    <property type="match status" value="1"/>
</dbReference>
<dbReference type="SMART" id="SM00060">
    <property type="entry name" value="FN3"/>
    <property type="match status" value="1"/>
</dbReference>
<dbReference type="Gene3D" id="3.20.20.80">
    <property type="entry name" value="Glycosidases"/>
    <property type="match status" value="1"/>
</dbReference>
<dbReference type="InterPro" id="IPR050964">
    <property type="entry name" value="Striated_Muscle_Regulatory"/>
</dbReference>
<dbReference type="PANTHER" id="PTHR13817">
    <property type="entry name" value="TITIN"/>
    <property type="match status" value="1"/>
</dbReference>
<organism evidence="9 10">
    <name type="scientific">Micromonospora cathayae</name>
    <dbReference type="NCBI Taxonomy" id="3028804"/>
    <lineage>
        <taxon>Bacteria</taxon>
        <taxon>Bacillati</taxon>
        <taxon>Actinomycetota</taxon>
        <taxon>Actinomycetes</taxon>
        <taxon>Micromonosporales</taxon>
        <taxon>Micromonosporaceae</taxon>
        <taxon>Micromonospora</taxon>
    </lineage>
</organism>
<evidence type="ECO:0000256" key="6">
    <source>
        <dbReference type="SAM" id="SignalP"/>
    </source>
</evidence>
<dbReference type="PRINTS" id="PR00014">
    <property type="entry name" value="FNTYPEIII"/>
</dbReference>
<dbReference type="InterPro" id="IPR017853">
    <property type="entry name" value="GH"/>
</dbReference>
<dbReference type="PROSITE" id="PS51173">
    <property type="entry name" value="CBM2"/>
    <property type="match status" value="1"/>
</dbReference>
<gene>
    <name evidence="9" type="ORF">PVK37_28725</name>
</gene>
<name>A0ABY7ZN08_9ACTN</name>
<dbReference type="SUPFAM" id="SSF49265">
    <property type="entry name" value="Fibronectin type III"/>
    <property type="match status" value="1"/>
</dbReference>
<evidence type="ECO:0000313" key="10">
    <source>
        <dbReference type="Proteomes" id="UP001219605"/>
    </source>
</evidence>
<dbReference type="Pfam" id="PF00553">
    <property type="entry name" value="CBM_2"/>
    <property type="match status" value="1"/>
</dbReference>
<reference evidence="9 10" key="1">
    <citation type="submission" date="2023-02" db="EMBL/GenBank/DDBJ databases">
        <authorList>
            <person name="Mo P."/>
        </authorList>
    </citation>
    <scope>NUCLEOTIDE SEQUENCE [LARGE SCALE GENOMIC DNA]</scope>
    <source>
        <strain evidence="9 10">HUAS 3</strain>
    </source>
</reference>
<dbReference type="SUPFAM" id="SSF51445">
    <property type="entry name" value="(Trans)glycosidases"/>
    <property type="match status" value="1"/>
</dbReference>
<accession>A0ABY7ZN08</accession>
<protein>
    <submittedName>
        <fullName evidence="9">Glycoside hydrolase family 44 protein</fullName>
    </submittedName>
</protein>
<dbReference type="InterPro" id="IPR001919">
    <property type="entry name" value="CBD2"/>
</dbReference>
<dbReference type="Pfam" id="PF00041">
    <property type="entry name" value="fn3"/>
    <property type="match status" value="1"/>
</dbReference>
<proteinExistence type="predicted"/>
<evidence type="ECO:0000256" key="5">
    <source>
        <dbReference type="SAM" id="MobiDB-lite"/>
    </source>
</evidence>
<dbReference type="Gene3D" id="2.60.40.10">
    <property type="entry name" value="Immunoglobulins"/>
    <property type="match status" value="1"/>
</dbReference>
<dbReference type="InterPro" id="IPR003961">
    <property type="entry name" value="FN3_dom"/>
</dbReference>
<keyword evidence="3" id="KW-0326">Glycosidase</keyword>
<evidence type="ECO:0000256" key="2">
    <source>
        <dbReference type="ARBA" id="ARBA00023277"/>
    </source>
</evidence>
<feature type="compositionally biased region" description="Low complexity" evidence="5">
    <location>
        <begin position="566"/>
        <end position="576"/>
    </location>
</feature>
<dbReference type="CDD" id="cd00063">
    <property type="entry name" value="FN3"/>
    <property type="match status" value="1"/>
</dbReference>
<keyword evidence="4" id="KW-0624">Polysaccharide degradation</keyword>
<dbReference type="SUPFAM" id="SSF49384">
    <property type="entry name" value="Carbohydrate-binding domain"/>
    <property type="match status" value="1"/>
</dbReference>
<feature type="domain" description="Fibronectin type-III" evidence="7">
    <location>
        <begin position="576"/>
        <end position="667"/>
    </location>
</feature>
<dbReference type="PANTHER" id="PTHR13817:SF171">
    <property type="entry name" value="STRETCHIN-MLCK, ISOFORM U"/>
    <property type="match status" value="1"/>
</dbReference>
<dbReference type="Proteomes" id="UP001219605">
    <property type="component" value="Chromosome"/>
</dbReference>
<dbReference type="Pfam" id="PF12891">
    <property type="entry name" value="Glyco_hydro_44"/>
    <property type="match status" value="1"/>
</dbReference>
<keyword evidence="10" id="KW-1185">Reference proteome</keyword>
<dbReference type="InterPro" id="IPR013783">
    <property type="entry name" value="Ig-like_fold"/>
</dbReference>
<feature type="domain" description="CBM2" evidence="8">
    <location>
        <begin position="663"/>
        <end position="773"/>
    </location>
</feature>
<dbReference type="EMBL" id="CP118615">
    <property type="protein sequence ID" value="WDZ84381.1"/>
    <property type="molecule type" value="Genomic_DNA"/>
</dbReference>
<keyword evidence="2" id="KW-0119">Carbohydrate metabolism</keyword>
<sequence length="773" mass="81334">MRPTTALLPVTLAVALGGLALPPPPGVAAGPAPAALGPAPAVAGPALAVDTTSGRHAISPYVYGMNFADEALARDIRLPLNRYGGNATTRYNFRNDTTNRASDWYFENIPNDNPDPGSLPKGSESDRFVAANEATGTDTVMTLPMIGWVAKERARACGFSVAKYGPQESTDQWAPDCGNGKKPDGTLITGNDPTDTSVAVGPEYAADFVTHLKTEFGGAADGGVRFYNLDNEPDLWHSTHRDVRPAGLGYDELRDRTYAYGAAVKAADPGAKTLGPVGWGLNSIHYSGLDQDVCSRTGCWSNPPDRAAHGGQELGPWYLDQMRAYEQQHGKRILDYFDIHIYPQQSGVHNSEPGDAATQERRLRSTRQLWDPTYVDESWIDKPVQMIPRMRGLVDQHYPGTKLAITEYNWGAYGHINGALAQADILGIFGREGLDLANLWTAPTADQPVAHAFRIYRNYDGQGGAFGETSVKATSADQGKLAIYAAERSSDEALTLVVVNKTGSELTSPVALTGASAGTAQVYRYSAANLAGIVRAADQPVSATGFTATFPANSITHLVLPKGDGEPPADTEAPTAPGKPVAGGVTGDSIALSWAASTDDTGVTGYDVHRVNGDTTVQVGSATGTSYTVTGLTPDTSYTFQVTARDAAGNVSAASPALTVRTAVRPDGGCRVAYTVANSWPGGFTATVTITNGSAVPIDGWTLAFDFPAAGQRVGQGWSATWSQSGATVTARNLSWNGRLAPGTSTSIGFNGVQTGQNPSPERFTLNGQACGN</sequence>
<evidence type="ECO:0000256" key="3">
    <source>
        <dbReference type="ARBA" id="ARBA00023295"/>
    </source>
</evidence>
<evidence type="ECO:0000259" key="7">
    <source>
        <dbReference type="PROSITE" id="PS50853"/>
    </source>
</evidence>
<evidence type="ECO:0000259" key="8">
    <source>
        <dbReference type="PROSITE" id="PS51173"/>
    </source>
</evidence>